<evidence type="ECO:0000313" key="1">
    <source>
        <dbReference type="EMBL" id="PXY16577.1"/>
    </source>
</evidence>
<gene>
    <name evidence="1" type="ORF">BAY60_35865</name>
</gene>
<proteinExistence type="predicted"/>
<keyword evidence="2" id="KW-1185">Reference proteome</keyword>
<geneLocation type="plasmid" evidence="2">
    <name>ppmurdsm45305</name>
</geneLocation>
<sequence length="61" mass="6847">MRDLLADSRLVELGLIERRTLHEQLAEFGPNGLPPAFVTDLVALEVWLGHQPPPLSWGDRC</sequence>
<keyword evidence="1" id="KW-0614">Plasmid</keyword>
<accession>A0A2V4AEZ4</accession>
<dbReference type="AlphaFoldDB" id="A0A2V4AEZ4"/>
<dbReference type="RefSeq" id="WP_112278818.1">
    <property type="nucleotide sequence ID" value="NZ_CM009984.1"/>
</dbReference>
<comment type="caution">
    <text evidence="1">The sequence shown here is derived from an EMBL/GenBank/DDBJ whole genome shotgun (WGS) entry which is preliminary data.</text>
</comment>
<name>A0A2V4AEZ4_9PSEU</name>
<organism evidence="1 2">
    <name type="scientific">Prauserella muralis</name>
    <dbReference type="NCBI Taxonomy" id="588067"/>
    <lineage>
        <taxon>Bacteria</taxon>
        <taxon>Bacillati</taxon>
        <taxon>Actinomycetota</taxon>
        <taxon>Actinomycetes</taxon>
        <taxon>Pseudonocardiales</taxon>
        <taxon>Pseudonocardiaceae</taxon>
        <taxon>Prauserella</taxon>
    </lineage>
</organism>
<dbReference type="Proteomes" id="UP000249915">
    <property type="component" value="Plasmid pPmurDSM45305"/>
</dbReference>
<evidence type="ECO:0000313" key="2">
    <source>
        <dbReference type="Proteomes" id="UP000249915"/>
    </source>
</evidence>
<dbReference type="EMBL" id="MASW01000024">
    <property type="protein sequence ID" value="PXY16577.1"/>
    <property type="molecule type" value="Genomic_DNA"/>
</dbReference>
<reference evidence="1 2" key="1">
    <citation type="submission" date="2016-07" db="EMBL/GenBank/DDBJ databases">
        <title>Draft genome sequence of Prauserella muralis DSM 45305, isolated from a mould-covered wall in an indoor environment.</title>
        <authorList>
            <person name="Ruckert C."/>
            <person name="Albersmeier A."/>
            <person name="Jiang C.-L."/>
            <person name="Jiang Y."/>
            <person name="Kalinowski J."/>
            <person name="Schneider O."/>
            <person name="Winkler A."/>
            <person name="Zotchev S.B."/>
        </authorList>
    </citation>
    <scope>NUCLEOTIDE SEQUENCE [LARGE SCALE GENOMIC DNA]</scope>
    <source>
        <strain evidence="1 2">DSM 45305</strain>
        <plasmid evidence="2">ppmurdsm45305</plasmid>
    </source>
</reference>
<protein>
    <submittedName>
        <fullName evidence="1">Uncharacterized protein</fullName>
    </submittedName>
</protein>